<dbReference type="RefSeq" id="WP_192362929.1">
    <property type="nucleotide sequence ID" value="NZ_CP119182.1"/>
</dbReference>
<proteinExistence type="predicted"/>
<comment type="caution">
    <text evidence="3">The sequence shown here is derived from an EMBL/GenBank/DDBJ whole genome shotgun (WGS) entry which is preliminary data.</text>
</comment>
<feature type="region of interest" description="Disordered" evidence="1">
    <location>
        <begin position="229"/>
        <end position="254"/>
    </location>
</feature>
<evidence type="ECO:0000256" key="1">
    <source>
        <dbReference type="SAM" id="MobiDB-lite"/>
    </source>
</evidence>
<keyword evidence="2" id="KW-0472">Membrane</keyword>
<keyword evidence="2" id="KW-1133">Transmembrane helix</keyword>
<protein>
    <submittedName>
        <fullName evidence="3">Uncharacterized protein</fullName>
    </submittedName>
</protein>
<evidence type="ECO:0000313" key="3">
    <source>
        <dbReference type="EMBL" id="MBD9726305.1"/>
    </source>
</evidence>
<dbReference type="GeneID" id="79935584"/>
<feature type="transmembrane region" description="Helical" evidence="2">
    <location>
        <begin position="12"/>
        <end position="32"/>
    </location>
</feature>
<dbReference type="Proteomes" id="UP000661025">
    <property type="component" value="Unassembled WGS sequence"/>
</dbReference>
<gene>
    <name evidence="3" type="ORF">IHE70_24395</name>
</gene>
<reference evidence="3" key="1">
    <citation type="submission" date="2020-09" db="EMBL/GenBank/DDBJ databases">
        <title>Streptomyces canutascabiei sp. nov., which causes potato common scab and is distributed across the world.</title>
        <authorList>
            <person name="Nguyen H.P."/>
            <person name="Weisberg A.J."/>
            <person name="Chang J.H."/>
            <person name="Clarke C.R."/>
        </authorList>
    </citation>
    <scope>NUCLEOTIDE SEQUENCE</scope>
    <source>
        <strain evidence="3">ID-01-6.2a</strain>
    </source>
</reference>
<feature type="transmembrane region" description="Helical" evidence="2">
    <location>
        <begin position="209"/>
        <end position="226"/>
    </location>
</feature>
<feature type="transmembrane region" description="Helical" evidence="2">
    <location>
        <begin position="137"/>
        <end position="157"/>
    </location>
</feature>
<dbReference type="EMBL" id="JACYXT010000010">
    <property type="protein sequence ID" value="MBD9726305.1"/>
    <property type="molecule type" value="Genomic_DNA"/>
</dbReference>
<accession>A0A927L588</accession>
<evidence type="ECO:0000256" key="2">
    <source>
        <dbReference type="SAM" id="Phobius"/>
    </source>
</evidence>
<name>A0A927L588_9ACTN</name>
<dbReference type="AlphaFoldDB" id="A0A927L588"/>
<sequence length="254" mass="27184">MSDVREGRSRRARAFMVVFRLTMAVVIALFAWRTYEEVAIAAARSSGTLERADATVVNRTDERKESLGGTGQDRTAEVTVRHEVTLDLRVNGEVRSVTDDGSSGLDMGDHARVGLWHGHVVELDGDYVWHGWNSGPGGTVLLVLYPLAMGYSIVLLVAARVRGSRRGGTDAADSHDVFWGSTFGIIVGAVTIVPLALVPAALGTDHPRFWPLVPVATGATAAMLIVHGQRRRRQSGPPPTAADGTTAEDAPARP</sequence>
<feature type="transmembrane region" description="Helical" evidence="2">
    <location>
        <begin position="177"/>
        <end position="197"/>
    </location>
</feature>
<evidence type="ECO:0000313" key="4">
    <source>
        <dbReference type="Proteomes" id="UP000661025"/>
    </source>
</evidence>
<organism evidence="3 4">
    <name type="scientific">Streptomyces caniscabiei</name>
    <dbReference type="NCBI Taxonomy" id="2746961"/>
    <lineage>
        <taxon>Bacteria</taxon>
        <taxon>Bacillati</taxon>
        <taxon>Actinomycetota</taxon>
        <taxon>Actinomycetes</taxon>
        <taxon>Kitasatosporales</taxon>
        <taxon>Streptomycetaceae</taxon>
        <taxon>Streptomyces</taxon>
    </lineage>
</organism>
<keyword evidence="2" id="KW-0812">Transmembrane</keyword>